<comment type="caution">
    <text evidence="1">The sequence shown here is derived from an EMBL/GenBank/DDBJ whole genome shotgun (WGS) entry which is preliminary data.</text>
</comment>
<sequence length="327" mass="36559">MNKQPCLLARTIAVLCTTFATVVPSLPASFKLAFMAFKFQQDMMTHFHQDGICVIAFFIHQMFNDSTNALMACIPQFPPGRQRIWVNHSGPAGNFNVRSVHIPPTKSFGVFGGTSRRELWDTCHKGIGAVIEHLMYKKGNDTNPILMEMSHHILLNLNAIKANLKDAGREGATVEKAGSKETANPSTKRLAIALFFRVSRSEKEFLNLNVLRWSGVEWQVMMNSMEILREQILLGNISNPYGKGFYALTTCAVRKSFVTLSQRVPGLKKRLAWAMSNSNKRWGIEDDDENNQAPALTLKSSCDVRKHGVSIKTGKVYMLIGCSIEGY</sequence>
<accession>A0A817FAD3</accession>
<evidence type="ECO:0000313" key="2">
    <source>
        <dbReference type="Proteomes" id="UP000675881"/>
    </source>
</evidence>
<proteinExistence type="predicted"/>
<name>A0A817FAD3_LEPSM</name>
<dbReference type="EMBL" id="CAJNVT010000027">
    <property type="protein sequence ID" value="CAF2742819.1"/>
    <property type="molecule type" value="Genomic_DNA"/>
</dbReference>
<dbReference type="AlphaFoldDB" id="A0A817FAD3"/>
<organism evidence="1 2">
    <name type="scientific">Lepeophtheirus salmonis</name>
    <name type="common">Salmon louse</name>
    <name type="synonym">Caligus salmonis</name>
    <dbReference type="NCBI Taxonomy" id="72036"/>
    <lineage>
        <taxon>Eukaryota</taxon>
        <taxon>Metazoa</taxon>
        <taxon>Ecdysozoa</taxon>
        <taxon>Arthropoda</taxon>
        <taxon>Crustacea</taxon>
        <taxon>Multicrustacea</taxon>
        <taxon>Hexanauplia</taxon>
        <taxon>Copepoda</taxon>
        <taxon>Siphonostomatoida</taxon>
        <taxon>Caligidae</taxon>
        <taxon>Lepeophtheirus</taxon>
    </lineage>
</organism>
<gene>
    <name evidence="1" type="ORF">LSAA_136</name>
</gene>
<reference evidence="1" key="1">
    <citation type="submission" date="2021-02" db="EMBL/GenBank/DDBJ databases">
        <authorList>
            <person name="Bekaert M."/>
        </authorList>
    </citation>
    <scope>NUCLEOTIDE SEQUENCE</scope>
    <source>
        <strain evidence="1">IoA-00</strain>
    </source>
</reference>
<evidence type="ECO:0000313" key="1">
    <source>
        <dbReference type="EMBL" id="CAF2742819.1"/>
    </source>
</evidence>
<protein>
    <submittedName>
        <fullName evidence="1">(salmon louse) hypothetical protein</fullName>
    </submittedName>
</protein>
<dbReference type="Proteomes" id="UP000675881">
    <property type="component" value="Unassembled WGS sequence"/>
</dbReference>
<keyword evidence="2" id="KW-1185">Reference proteome</keyword>